<feature type="transmembrane region" description="Helical" evidence="5">
    <location>
        <begin position="206"/>
        <end position="235"/>
    </location>
</feature>
<evidence type="ECO:0000256" key="2">
    <source>
        <dbReference type="ARBA" id="ARBA00022692"/>
    </source>
</evidence>
<gene>
    <name evidence="8" type="ORF">EVOR1521_LOCUS27555</name>
</gene>
<keyword evidence="2 5" id="KW-0812">Transmembrane</keyword>
<evidence type="ECO:0000259" key="7">
    <source>
        <dbReference type="PROSITE" id="PS50850"/>
    </source>
</evidence>
<feature type="transmembrane region" description="Helical" evidence="5">
    <location>
        <begin position="174"/>
        <end position="194"/>
    </location>
</feature>
<dbReference type="PANTHER" id="PTHR23507">
    <property type="entry name" value="ZGC:174356"/>
    <property type="match status" value="1"/>
</dbReference>
<dbReference type="SUPFAM" id="SSF103473">
    <property type="entry name" value="MFS general substrate transporter"/>
    <property type="match status" value="1"/>
</dbReference>
<dbReference type="PANTHER" id="PTHR23507:SF1">
    <property type="entry name" value="FI18259P1-RELATED"/>
    <property type="match status" value="1"/>
</dbReference>
<feature type="transmembrane region" description="Helical" evidence="5">
    <location>
        <begin position="444"/>
        <end position="469"/>
    </location>
</feature>
<keyword evidence="6" id="KW-0732">Signal</keyword>
<reference evidence="8" key="1">
    <citation type="submission" date="2023-08" db="EMBL/GenBank/DDBJ databases">
        <authorList>
            <person name="Chen Y."/>
            <person name="Shah S."/>
            <person name="Dougan E. K."/>
            <person name="Thang M."/>
            <person name="Chan C."/>
        </authorList>
    </citation>
    <scope>NUCLEOTIDE SEQUENCE</scope>
</reference>
<evidence type="ECO:0000256" key="3">
    <source>
        <dbReference type="ARBA" id="ARBA00022989"/>
    </source>
</evidence>
<dbReference type="AlphaFoldDB" id="A0AA36JHT3"/>
<dbReference type="PROSITE" id="PS50850">
    <property type="entry name" value="MFS"/>
    <property type="match status" value="1"/>
</dbReference>
<feature type="transmembrane region" description="Helical" evidence="5">
    <location>
        <begin position="481"/>
        <end position="504"/>
    </location>
</feature>
<sequence length="542" mass="58631">MQWRLLLLLCSAGPSGGAFNTCDDVSELKVSLLQSSVHVRSREQHQSSHTRSSGVHRAARVDRWPLALSAALLLCAGCYRSLSSRASIAEMPKILIFVFWMSWYQYFSGDPFDAFVESMAQCPWPAPVGGRCPAGSRLQGSFCVPEPSDSPEWSLSARCADKSLVLSKAARLNGINASSASAVTLLTVLLAGAYMDRIGRKPVILFFLLSSILVKILLSFSCFLSWSPFVMVIIAQNVLEVMSASPVYPALNCMISDLTRGDEKERGDCFSALEVTKNSASLLALISGYPVLRAHQTSYLLFWASLALVSIAACAFFWRVLPETRKSEQEAPASVWRSLCEGLNCCLADAFLGQYLVLWAIISLAVNSAWGLSTMYLQSYIGMEQANASLCRALWFLALLAGSALSAPLMRQGVHQTHGAALLCMAAFWGLCALGGVHKHLAAPLFWVFGVGGFGVAYGVLTPGFGALVSSRAPPECQGQVFGLAVVVGTLLGIPLGPLWSQVFFDAAAEGWRATLPWLVSASLLALCGVWFFVISWLRREP</sequence>
<protein>
    <recommendedName>
        <fullName evidence="7">Major facilitator superfamily (MFS) profile domain-containing protein</fullName>
    </recommendedName>
</protein>
<comment type="subcellular location">
    <subcellularLocation>
        <location evidence="1">Membrane</location>
        <topology evidence="1">Multi-pass membrane protein</topology>
    </subcellularLocation>
</comment>
<evidence type="ECO:0000313" key="9">
    <source>
        <dbReference type="Proteomes" id="UP001178507"/>
    </source>
</evidence>
<keyword evidence="4 5" id="KW-0472">Membrane</keyword>
<dbReference type="Gene3D" id="1.20.1250.20">
    <property type="entry name" value="MFS general substrate transporter like domains"/>
    <property type="match status" value="1"/>
</dbReference>
<dbReference type="InterPro" id="IPR020846">
    <property type="entry name" value="MFS_dom"/>
</dbReference>
<feature type="domain" description="Major facilitator superfamily (MFS) profile" evidence="7">
    <location>
        <begin position="346"/>
        <end position="542"/>
    </location>
</feature>
<dbReference type="EMBL" id="CAUJNA010003579">
    <property type="protein sequence ID" value="CAJ1405309.1"/>
    <property type="molecule type" value="Genomic_DNA"/>
</dbReference>
<dbReference type="GO" id="GO:0016020">
    <property type="term" value="C:membrane"/>
    <property type="evidence" value="ECO:0007669"/>
    <property type="project" value="UniProtKB-SubCell"/>
</dbReference>
<evidence type="ECO:0000256" key="4">
    <source>
        <dbReference type="ARBA" id="ARBA00023136"/>
    </source>
</evidence>
<accession>A0AA36JHT3</accession>
<dbReference type="GO" id="GO:0022857">
    <property type="term" value="F:transmembrane transporter activity"/>
    <property type="evidence" value="ECO:0007669"/>
    <property type="project" value="InterPro"/>
</dbReference>
<feature type="transmembrane region" description="Helical" evidence="5">
    <location>
        <begin position="386"/>
        <end position="407"/>
    </location>
</feature>
<dbReference type="InterPro" id="IPR011701">
    <property type="entry name" value="MFS"/>
</dbReference>
<name>A0AA36JHT3_9DINO</name>
<dbReference type="Pfam" id="PF07690">
    <property type="entry name" value="MFS_1"/>
    <property type="match status" value="1"/>
</dbReference>
<dbReference type="Proteomes" id="UP001178507">
    <property type="component" value="Unassembled WGS sequence"/>
</dbReference>
<feature type="transmembrane region" description="Helical" evidence="5">
    <location>
        <begin position="300"/>
        <end position="321"/>
    </location>
</feature>
<evidence type="ECO:0000256" key="1">
    <source>
        <dbReference type="ARBA" id="ARBA00004141"/>
    </source>
</evidence>
<feature type="transmembrane region" description="Helical" evidence="5">
    <location>
        <begin position="342"/>
        <end position="366"/>
    </location>
</feature>
<comment type="caution">
    <text evidence="8">The sequence shown here is derived from an EMBL/GenBank/DDBJ whole genome shotgun (WGS) entry which is preliminary data.</text>
</comment>
<dbReference type="InterPro" id="IPR036259">
    <property type="entry name" value="MFS_trans_sf"/>
</dbReference>
<feature type="signal peptide" evidence="6">
    <location>
        <begin position="1"/>
        <end position="18"/>
    </location>
</feature>
<feature type="chain" id="PRO_5041372771" description="Major facilitator superfamily (MFS) profile domain-containing protein" evidence="6">
    <location>
        <begin position="19"/>
        <end position="542"/>
    </location>
</feature>
<proteinExistence type="predicted"/>
<evidence type="ECO:0000256" key="6">
    <source>
        <dbReference type="SAM" id="SignalP"/>
    </source>
</evidence>
<organism evidence="8 9">
    <name type="scientific">Effrenium voratum</name>
    <dbReference type="NCBI Taxonomy" id="2562239"/>
    <lineage>
        <taxon>Eukaryota</taxon>
        <taxon>Sar</taxon>
        <taxon>Alveolata</taxon>
        <taxon>Dinophyceae</taxon>
        <taxon>Suessiales</taxon>
        <taxon>Symbiodiniaceae</taxon>
        <taxon>Effrenium</taxon>
    </lineage>
</organism>
<keyword evidence="3 5" id="KW-1133">Transmembrane helix</keyword>
<feature type="transmembrane region" description="Helical" evidence="5">
    <location>
        <begin position="419"/>
        <end position="438"/>
    </location>
</feature>
<feature type="transmembrane region" description="Helical" evidence="5">
    <location>
        <begin position="516"/>
        <end position="538"/>
    </location>
</feature>
<evidence type="ECO:0000313" key="8">
    <source>
        <dbReference type="EMBL" id="CAJ1405309.1"/>
    </source>
</evidence>
<evidence type="ECO:0000256" key="5">
    <source>
        <dbReference type="SAM" id="Phobius"/>
    </source>
</evidence>
<keyword evidence="9" id="KW-1185">Reference proteome</keyword>